<evidence type="ECO:0000313" key="5">
    <source>
        <dbReference type="Proteomes" id="UP000621560"/>
    </source>
</evidence>
<protein>
    <submittedName>
        <fullName evidence="4">Pirin family protein</fullName>
    </submittedName>
</protein>
<dbReference type="EMBL" id="JACXIZ010000086">
    <property type="protein sequence ID" value="MBD2848653.1"/>
    <property type="molecule type" value="Genomic_DNA"/>
</dbReference>
<sequence>MKATIYPRDVQGTGAFDGGAIVEQKPIGFPHEQSAVERVGPLFYWAWGEVPQEGAIGLHPHRGFEIMSYVLAGRAEHGDTLGTSSIVGAGGAQVMQTGSGVSHQERIIGPDAEMFQIWFEPHLSQATKREPTYRQHEHEDFPVYEGAGVTVKTVIGQDAPVELVTDVQAWDLQLEPGASHLVALPAGYALAALAVRGGGVWTDDEGAGATAELAAFGPRDFVVLEAGASDGRLRLDAGADAALRMFAIAVPVAVDYPLYRK</sequence>
<proteinExistence type="inferred from homology"/>
<dbReference type="Proteomes" id="UP000621560">
    <property type="component" value="Unassembled WGS sequence"/>
</dbReference>
<dbReference type="AlphaFoldDB" id="A0A927BXE9"/>
<reference evidence="4" key="1">
    <citation type="submission" date="2020-09" db="EMBL/GenBank/DDBJ databases">
        <title>A novel bacterium of genus Paenibacillus, isolated from South China Sea.</title>
        <authorList>
            <person name="Huang H."/>
            <person name="Mo K."/>
            <person name="Hu Y."/>
        </authorList>
    </citation>
    <scope>NUCLEOTIDE SEQUENCE</scope>
    <source>
        <strain evidence="4">IB182496</strain>
    </source>
</reference>
<dbReference type="InterPro" id="IPR012093">
    <property type="entry name" value="Pirin"/>
</dbReference>
<evidence type="ECO:0000259" key="3">
    <source>
        <dbReference type="Pfam" id="PF02678"/>
    </source>
</evidence>
<dbReference type="RefSeq" id="WP_190921748.1">
    <property type="nucleotide sequence ID" value="NZ_JACXIZ010000086.1"/>
</dbReference>
<dbReference type="InterPro" id="IPR014710">
    <property type="entry name" value="RmlC-like_jellyroll"/>
</dbReference>
<keyword evidence="5" id="KW-1185">Reference proteome</keyword>
<gene>
    <name evidence="4" type="ORF">IDH44_26075</name>
</gene>
<dbReference type="CDD" id="cd02247">
    <property type="entry name" value="cupin_pirin_C"/>
    <property type="match status" value="1"/>
</dbReference>
<organism evidence="4 5">
    <name type="scientific">Paenibacillus sabuli</name>
    <dbReference type="NCBI Taxonomy" id="2772509"/>
    <lineage>
        <taxon>Bacteria</taxon>
        <taxon>Bacillati</taxon>
        <taxon>Bacillota</taxon>
        <taxon>Bacilli</taxon>
        <taxon>Bacillales</taxon>
        <taxon>Paenibacillaceae</taxon>
        <taxon>Paenibacillus</taxon>
    </lineage>
</organism>
<dbReference type="Gene3D" id="2.60.120.10">
    <property type="entry name" value="Jelly Rolls"/>
    <property type="match status" value="1"/>
</dbReference>
<comment type="similarity">
    <text evidence="1 2">Belongs to the pirin family.</text>
</comment>
<dbReference type="InterPro" id="IPR011051">
    <property type="entry name" value="RmlC_Cupin_sf"/>
</dbReference>
<dbReference type="Pfam" id="PF02678">
    <property type="entry name" value="Pirin"/>
    <property type="match status" value="1"/>
</dbReference>
<evidence type="ECO:0000313" key="4">
    <source>
        <dbReference type="EMBL" id="MBD2848653.1"/>
    </source>
</evidence>
<dbReference type="PANTHER" id="PTHR13903:SF8">
    <property type="entry name" value="PIRIN"/>
    <property type="match status" value="1"/>
</dbReference>
<feature type="domain" description="Pirin N-terminal" evidence="3">
    <location>
        <begin position="55"/>
        <end position="118"/>
    </location>
</feature>
<evidence type="ECO:0000256" key="2">
    <source>
        <dbReference type="RuleBase" id="RU003457"/>
    </source>
</evidence>
<dbReference type="PANTHER" id="PTHR13903">
    <property type="entry name" value="PIRIN-RELATED"/>
    <property type="match status" value="1"/>
</dbReference>
<accession>A0A927BXE9</accession>
<comment type="caution">
    <text evidence="4">The sequence shown here is derived from an EMBL/GenBank/DDBJ whole genome shotgun (WGS) entry which is preliminary data.</text>
</comment>
<dbReference type="SUPFAM" id="SSF51182">
    <property type="entry name" value="RmlC-like cupins"/>
    <property type="match status" value="1"/>
</dbReference>
<dbReference type="InterPro" id="IPR003829">
    <property type="entry name" value="Pirin_N_dom"/>
</dbReference>
<name>A0A927BXE9_9BACL</name>
<evidence type="ECO:0000256" key="1">
    <source>
        <dbReference type="ARBA" id="ARBA00008416"/>
    </source>
</evidence>